<dbReference type="SUPFAM" id="SSF53474">
    <property type="entry name" value="alpha/beta-Hydrolases"/>
    <property type="match status" value="1"/>
</dbReference>
<protein>
    <recommendedName>
        <fullName evidence="1">Carboxylesterase type B domain-containing protein</fullName>
    </recommendedName>
</protein>
<dbReference type="InterPro" id="IPR002018">
    <property type="entry name" value="CarbesteraseB"/>
</dbReference>
<proteinExistence type="predicted"/>
<dbReference type="Gene3D" id="3.40.50.1820">
    <property type="entry name" value="alpha/beta hydrolase"/>
    <property type="match status" value="1"/>
</dbReference>
<dbReference type="InterPro" id="IPR029058">
    <property type="entry name" value="AB_hydrolase_fold"/>
</dbReference>
<evidence type="ECO:0000313" key="2">
    <source>
        <dbReference type="EMBL" id="KAF8450308.1"/>
    </source>
</evidence>
<organism evidence="2 3">
    <name type="scientific">Boletus edulis BED1</name>
    <dbReference type="NCBI Taxonomy" id="1328754"/>
    <lineage>
        <taxon>Eukaryota</taxon>
        <taxon>Fungi</taxon>
        <taxon>Dikarya</taxon>
        <taxon>Basidiomycota</taxon>
        <taxon>Agaricomycotina</taxon>
        <taxon>Agaricomycetes</taxon>
        <taxon>Agaricomycetidae</taxon>
        <taxon>Boletales</taxon>
        <taxon>Boletineae</taxon>
        <taxon>Boletaceae</taxon>
        <taxon>Boletoideae</taxon>
        <taxon>Boletus</taxon>
    </lineage>
</organism>
<dbReference type="EMBL" id="WHUW01000002">
    <property type="protein sequence ID" value="KAF8450308.1"/>
    <property type="molecule type" value="Genomic_DNA"/>
</dbReference>
<feature type="domain" description="Carboxylesterase type B" evidence="1">
    <location>
        <begin position="115"/>
        <end position="156"/>
    </location>
</feature>
<dbReference type="AlphaFoldDB" id="A0AAD4GLS5"/>
<keyword evidence="3" id="KW-1185">Reference proteome</keyword>
<reference evidence="2" key="2">
    <citation type="journal article" date="2020" name="Nat. Commun.">
        <title>Large-scale genome sequencing of mycorrhizal fungi provides insights into the early evolution of symbiotic traits.</title>
        <authorList>
            <person name="Miyauchi S."/>
            <person name="Kiss E."/>
            <person name="Kuo A."/>
            <person name="Drula E."/>
            <person name="Kohler A."/>
            <person name="Sanchez-Garcia M."/>
            <person name="Morin E."/>
            <person name="Andreopoulos B."/>
            <person name="Barry K.W."/>
            <person name="Bonito G."/>
            <person name="Buee M."/>
            <person name="Carver A."/>
            <person name="Chen C."/>
            <person name="Cichocki N."/>
            <person name="Clum A."/>
            <person name="Culley D."/>
            <person name="Crous P.W."/>
            <person name="Fauchery L."/>
            <person name="Girlanda M."/>
            <person name="Hayes R.D."/>
            <person name="Keri Z."/>
            <person name="LaButti K."/>
            <person name="Lipzen A."/>
            <person name="Lombard V."/>
            <person name="Magnuson J."/>
            <person name="Maillard F."/>
            <person name="Murat C."/>
            <person name="Nolan M."/>
            <person name="Ohm R.A."/>
            <person name="Pangilinan J."/>
            <person name="Pereira M.F."/>
            <person name="Perotto S."/>
            <person name="Peter M."/>
            <person name="Pfister S."/>
            <person name="Riley R."/>
            <person name="Sitrit Y."/>
            <person name="Stielow J.B."/>
            <person name="Szollosi G."/>
            <person name="Zifcakova L."/>
            <person name="Stursova M."/>
            <person name="Spatafora J.W."/>
            <person name="Tedersoo L."/>
            <person name="Vaario L.M."/>
            <person name="Yamada A."/>
            <person name="Yan M."/>
            <person name="Wang P."/>
            <person name="Xu J."/>
            <person name="Bruns T."/>
            <person name="Baldrian P."/>
            <person name="Vilgalys R."/>
            <person name="Dunand C."/>
            <person name="Henrissat B."/>
            <person name="Grigoriev I.V."/>
            <person name="Hibbett D."/>
            <person name="Nagy L.G."/>
            <person name="Martin F.M."/>
        </authorList>
    </citation>
    <scope>NUCLEOTIDE SEQUENCE</scope>
    <source>
        <strain evidence="2">BED1</strain>
    </source>
</reference>
<evidence type="ECO:0000259" key="1">
    <source>
        <dbReference type="Pfam" id="PF00135"/>
    </source>
</evidence>
<evidence type="ECO:0000313" key="3">
    <source>
        <dbReference type="Proteomes" id="UP001194468"/>
    </source>
</evidence>
<sequence length="174" mass="19668">MSVPHIPQDLQHGARVVVETKYGPIKGGRTSNGAPVFLGASVKSKPRVEDPQPLSEGYRYDDKDYIYETKYCYQPDNRGMGAGCVFRFDRYGLSEPSDLFVNIVSPSSLFQVPGQDLYPRREVWVNIGYRLSVFGFLYEPKIDGNFGFKDQWLALQCDPTNVQLSGVWTIGRCQ</sequence>
<name>A0AAD4GLS5_BOLED</name>
<comment type="caution">
    <text evidence="2">The sequence shown here is derived from an EMBL/GenBank/DDBJ whole genome shotgun (WGS) entry which is preliminary data.</text>
</comment>
<dbReference type="Proteomes" id="UP001194468">
    <property type="component" value="Unassembled WGS sequence"/>
</dbReference>
<dbReference type="Pfam" id="PF00135">
    <property type="entry name" value="COesterase"/>
    <property type="match status" value="1"/>
</dbReference>
<gene>
    <name evidence="2" type="ORF">L210DRAFT_956778</name>
</gene>
<reference evidence="2" key="1">
    <citation type="submission" date="2019-10" db="EMBL/GenBank/DDBJ databases">
        <authorList>
            <consortium name="DOE Joint Genome Institute"/>
            <person name="Kuo A."/>
            <person name="Miyauchi S."/>
            <person name="Kiss E."/>
            <person name="Drula E."/>
            <person name="Kohler A."/>
            <person name="Sanchez-Garcia M."/>
            <person name="Andreopoulos B."/>
            <person name="Barry K.W."/>
            <person name="Bonito G."/>
            <person name="Buee M."/>
            <person name="Carver A."/>
            <person name="Chen C."/>
            <person name="Cichocki N."/>
            <person name="Clum A."/>
            <person name="Culley D."/>
            <person name="Crous P.W."/>
            <person name="Fauchery L."/>
            <person name="Girlanda M."/>
            <person name="Hayes R."/>
            <person name="Keri Z."/>
            <person name="LaButti K."/>
            <person name="Lipzen A."/>
            <person name="Lombard V."/>
            <person name="Magnuson J."/>
            <person name="Maillard F."/>
            <person name="Morin E."/>
            <person name="Murat C."/>
            <person name="Nolan M."/>
            <person name="Ohm R."/>
            <person name="Pangilinan J."/>
            <person name="Pereira M."/>
            <person name="Perotto S."/>
            <person name="Peter M."/>
            <person name="Riley R."/>
            <person name="Sitrit Y."/>
            <person name="Stielow B."/>
            <person name="Szollosi G."/>
            <person name="Zifcakova L."/>
            <person name="Stursova M."/>
            <person name="Spatafora J.W."/>
            <person name="Tedersoo L."/>
            <person name="Vaario L.-M."/>
            <person name="Yamada A."/>
            <person name="Yan M."/>
            <person name="Wang P."/>
            <person name="Xu J."/>
            <person name="Bruns T."/>
            <person name="Baldrian P."/>
            <person name="Vilgalys R."/>
            <person name="Henrissat B."/>
            <person name="Grigoriev I.V."/>
            <person name="Hibbett D."/>
            <person name="Nagy L.G."/>
            <person name="Martin F.M."/>
        </authorList>
    </citation>
    <scope>NUCLEOTIDE SEQUENCE</scope>
    <source>
        <strain evidence="2">BED1</strain>
    </source>
</reference>
<accession>A0AAD4GLS5</accession>